<dbReference type="GO" id="GO:0045956">
    <property type="term" value="P:positive regulation of calcium ion-dependent exocytosis"/>
    <property type="evidence" value="ECO:0007669"/>
    <property type="project" value="TreeGrafter"/>
</dbReference>
<dbReference type="GO" id="GO:0005248">
    <property type="term" value="F:voltage-gated sodium channel activity"/>
    <property type="evidence" value="ECO:0007669"/>
    <property type="project" value="TreeGrafter"/>
</dbReference>
<feature type="transmembrane region" description="Helical" evidence="12">
    <location>
        <begin position="583"/>
        <end position="603"/>
    </location>
</feature>
<comment type="subcellular location">
    <subcellularLocation>
        <location evidence="1">Membrane</location>
        <topology evidence="1">Multi-pass membrane protein</topology>
    </subcellularLocation>
</comment>
<dbReference type="GO" id="GO:0005891">
    <property type="term" value="C:voltage-gated calcium channel complex"/>
    <property type="evidence" value="ECO:0007669"/>
    <property type="project" value="InterPro"/>
</dbReference>
<feature type="domain" description="Ion transport" evidence="13">
    <location>
        <begin position="544"/>
        <end position="773"/>
    </location>
</feature>
<dbReference type="InterPro" id="IPR005445">
    <property type="entry name" value="VDCC_T_a1"/>
</dbReference>
<feature type="transmembrane region" description="Helical" evidence="12">
    <location>
        <begin position="743"/>
        <end position="766"/>
    </location>
</feature>
<dbReference type="Ensembl" id="ENSOKIT00005119413.1">
    <property type="protein sequence ID" value="ENSOKIP00005111536.1"/>
    <property type="gene ID" value="ENSOKIG00005048114.1"/>
</dbReference>
<feature type="compositionally biased region" description="Gly residues" evidence="11">
    <location>
        <begin position="410"/>
        <end position="420"/>
    </location>
</feature>
<keyword evidence="9" id="KW-0325">Glycoprotein</keyword>
<feature type="transmembrane region" description="Helical" evidence="12">
    <location>
        <begin position="1330"/>
        <end position="1352"/>
    </location>
</feature>
<feature type="domain" description="Ion transport" evidence="13">
    <location>
        <begin position="5"/>
        <end position="343"/>
    </location>
</feature>
<feature type="transmembrane region" description="Helical" evidence="12">
    <location>
        <begin position="1256"/>
        <end position="1274"/>
    </location>
</feature>
<evidence type="ECO:0000259" key="13">
    <source>
        <dbReference type="Pfam" id="PF00520"/>
    </source>
</evidence>
<dbReference type="GeneTree" id="ENSGT00940000158594"/>
<dbReference type="GO" id="GO:0070509">
    <property type="term" value="P:calcium ion import"/>
    <property type="evidence" value="ECO:0007669"/>
    <property type="project" value="TreeGrafter"/>
</dbReference>
<dbReference type="GO" id="GO:0043005">
    <property type="term" value="C:neuron projection"/>
    <property type="evidence" value="ECO:0007669"/>
    <property type="project" value="TreeGrafter"/>
</dbReference>
<gene>
    <name evidence="14" type="primary">cacna1ia</name>
</gene>
<dbReference type="GO" id="GO:0086010">
    <property type="term" value="P:membrane depolarization during action potential"/>
    <property type="evidence" value="ECO:0007669"/>
    <property type="project" value="TreeGrafter"/>
</dbReference>
<accession>A0A8C7LFU3</accession>
<evidence type="ECO:0000256" key="3">
    <source>
        <dbReference type="ARBA" id="ARBA00022692"/>
    </source>
</evidence>
<dbReference type="PANTHER" id="PTHR10037">
    <property type="entry name" value="VOLTAGE-GATED CATION CHANNEL CALCIUM AND SODIUM"/>
    <property type="match status" value="1"/>
</dbReference>
<evidence type="ECO:0000256" key="1">
    <source>
        <dbReference type="ARBA" id="ARBA00004141"/>
    </source>
</evidence>
<name>A0A8C7LFU3_ONCKI</name>
<dbReference type="GO" id="GO:0001518">
    <property type="term" value="C:voltage-gated sodium channel complex"/>
    <property type="evidence" value="ECO:0007669"/>
    <property type="project" value="TreeGrafter"/>
</dbReference>
<feature type="transmembrane region" description="Helical" evidence="12">
    <location>
        <begin position="1158"/>
        <end position="1181"/>
    </location>
</feature>
<keyword evidence="7" id="KW-0406">Ion transport</keyword>
<evidence type="ECO:0000256" key="2">
    <source>
        <dbReference type="ARBA" id="ARBA00022448"/>
    </source>
</evidence>
<dbReference type="Pfam" id="PF00520">
    <property type="entry name" value="Ion_trans"/>
    <property type="match status" value="4"/>
</dbReference>
<reference evidence="14" key="1">
    <citation type="submission" date="2025-08" db="UniProtKB">
        <authorList>
            <consortium name="Ensembl"/>
        </authorList>
    </citation>
    <scope>IDENTIFICATION</scope>
</reference>
<protein>
    <recommendedName>
        <fullName evidence="13">Ion transport domain-containing protein</fullName>
    </recommendedName>
</protein>
<feature type="transmembrane region" description="Helical" evidence="12">
    <location>
        <begin position="1423"/>
        <end position="1444"/>
    </location>
</feature>
<dbReference type="SUPFAM" id="SSF81324">
    <property type="entry name" value="Voltage-gated potassium channels"/>
    <property type="match status" value="4"/>
</dbReference>
<feature type="compositionally biased region" description="Acidic residues" evidence="11">
    <location>
        <begin position="485"/>
        <end position="498"/>
    </location>
</feature>
<feature type="transmembrane region" description="Helical" evidence="12">
    <location>
        <begin position="134"/>
        <end position="158"/>
    </location>
</feature>
<dbReference type="InterPro" id="IPR027359">
    <property type="entry name" value="Volt_channel_dom_sf"/>
</dbReference>
<evidence type="ECO:0000313" key="14">
    <source>
        <dbReference type="Ensembl" id="ENSOKIP00005111536.1"/>
    </source>
</evidence>
<feature type="transmembrane region" description="Helical" evidence="12">
    <location>
        <begin position="1225"/>
        <end position="1244"/>
    </location>
</feature>
<dbReference type="Gene3D" id="1.20.120.350">
    <property type="entry name" value="Voltage-gated potassium channels. Chain C"/>
    <property type="match status" value="4"/>
</dbReference>
<evidence type="ECO:0000256" key="8">
    <source>
        <dbReference type="ARBA" id="ARBA00023136"/>
    </source>
</evidence>
<feature type="transmembrane region" description="Helical" evidence="12">
    <location>
        <begin position="279"/>
        <end position="301"/>
    </location>
</feature>
<evidence type="ECO:0000256" key="9">
    <source>
        <dbReference type="ARBA" id="ARBA00023180"/>
    </source>
</evidence>
<feature type="region of interest" description="Disordered" evidence="11">
    <location>
        <begin position="392"/>
        <end position="449"/>
    </location>
</feature>
<feature type="transmembrane region" description="Helical" evidence="12">
    <location>
        <begin position="1056"/>
        <end position="1078"/>
    </location>
</feature>
<dbReference type="PRINTS" id="PR01629">
    <property type="entry name" value="TVDCCALPHA1"/>
</dbReference>
<feature type="compositionally biased region" description="Low complexity" evidence="11">
    <location>
        <begin position="789"/>
        <end position="804"/>
    </location>
</feature>
<evidence type="ECO:0000256" key="6">
    <source>
        <dbReference type="ARBA" id="ARBA00022989"/>
    </source>
</evidence>
<organism evidence="14 15">
    <name type="scientific">Oncorhynchus kisutch</name>
    <name type="common">Coho salmon</name>
    <name type="synonym">Salmo kisutch</name>
    <dbReference type="NCBI Taxonomy" id="8019"/>
    <lineage>
        <taxon>Eukaryota</taxon>
        <taxon>Metazoa</taxon>
        <taxon>Chordata</taxon>
        <taxon>Craniata</taxon>
        <taxon>Vertebrata</taxon>
        <taxon>Euteleostomi</taxon>
        <taxon>Actinopterygii</taxon>
        <taxon>Neopterygii</taxon>
        <taxon>Teleostei</taxon>
        <taxon>Protacanthopterygii</taxon>
        <taxon>Salmoniformes</taxon>
        <taxon>Salmonidae</taxon>
        <taxon>Salmoninae</taxon>
        <taxon>Oncorhynchus</taxon>
    </lineage>
</organism>
<keyword evidence="10" id="KW-0407">Ion channel</keyword>
<feature type="domain" description="Ion transport" evidence="13">
    <location>
        <begin position="921"/>
        <end position="1191"/>
    </location>
</feature>
<dbReference type="FunFam" id="1.10.287.70:FF:000018">
    <property type="entry name" value="Voltage-dependent T-type calcium channel subunit alpha"/>
    <property type="match status" value="1"/>
</dbReference>
<keyword evidence="8 12" id="KW-0472">Membrane</keyword>
<keyword evidence="3 12" id="KW-0812">Transmembrane</keyword>
<evidence type="ECO:0000256" key="10">
    <source>
        <dbReference type="ARBA" id="ARBA00023303"/>
    </source>
</evidence>
<dbReference type="FunFam" id="1.20.120.350:FF:000009">
    <property type="entry name" value="Voltage-dependent T-type calcium channel subunit alpha"/>
    <property type="match status" value="1"/>
</dbReference>
<evidence type="ECO:0000256" key="5">
    <source>
        <dbReference type="ARBA" id="ARBA00022882"/>
    </source>
</evidence>
<dbReference type="GO" id="GO:0008332">
    <property type="term" value="F:low voltage-gated calcium channel activity"/>
    <property type="evidence" value="ECO:0007669"/>
    <property type="project" value="TreeGrafter"/>
</dbReference>
<proteinExistence type="predicted"/>
<feature type="transmembrane region" description="Helical" evidence="12">
    <location>
        <begin position="307"/>
        <end position="332"/>
    </location>
</feature>
<dbReference type="InterPro" id="IPR005821">
    <property type="entry name" value="Ion_trans_dom"/>
</dbReference>
<dbReference type="FunFam" id="1.20.120.350:FF:000012">
    <property type="entry name" value="Voltage-dependent T-type calcium channel subunit alpha"/>
    <property type="match status" value="1"/>
</dbReference>
<feature type="transmembrane region" description="Helical" evidence="12">
    <location>
        <begin position="961"/>
        <end position="982"/>
    </location>
</feature>
<feature type="compositionally biased region" description="Basic and acidic residues" evidence="11">
    <location>
        <begin position="499"/>
        <end position="512"/>
    </location>
</feature>
<feature type="region of interest" description="Disordered" evidence="11">
    <location>
        <begin position="780"/>
        <end position="804"/>
    </location>
</feature>
<keyword evidence="6 12" id="KW-1133">Transmembrane helix</keyword>
<keyword evidence="4" id="KW-0677">Repeat</keyword>
<dbReference type="Proteomes" id="UP000694557">
    <property type="component" value="Unassembled WGS sequence"/>
</dbReference>
<keyword evidence="5" id="KW-0851">Voltage-gated channel</keyword>
<keyword evidence="2" id="KW-0813">Transport</keyword>
<keyword evidence="15" id="KW-1185">Reference proteome</keyword>
<dbReference type="Gene3D" id="1.10.287.70">
    <property type="match status" value="4"/>
</dbReference>
<feature type="domain" description="Ion transport" evidence="13">
    <location>
        <begin position="1225"/>
        <end position="1454"/>
    </location>
</feature>
<reference evidence="14" key="2">
    <citation type="submission" date="2025-09" db="UniProtKB">
        <authorList>
            <consortium name="Ensembl"/>
        </authorList>
    </citation>
    <scope>IDENTIFICATION</scope>
</reference>
<evidence type="ECO:0000313" key="15">
    <source>
        <dbReference type="Proteomes" id="UP000694557"/>
    </source>
</evidence>
<dbReference type="PANTHER" id="PTHR10037:SF209">
    <property type="entry name" value="VOLTAGE-DEPENDENT T-TYPE CALCIUM CHANNEL SUBUNIT ALPHA"/>
    <property type="match status" value="1"/>
</dbReference>
<dbReference type="FunFam" id="1.10.287.70:FF:000136">
    <property type="entry name" value="Voltage-dependent T-type calcium channel subunit alpha"/>
    <property type="match status" value="1"/>
</dbReference>
<evidence type="ECO:0000256" key="11">
    <source>
        <dbReference type="SAM" id="MobiDB-lite"/>
    </source>
</evidence>
<dbReference type="InterPro" id="IPR043203">
    <property type="entry name" value="VGCC_Ca_Na"/>
</dbReference>
<feature type="region of interest" description="Disordered" evidence="11">
    <location>
        <begin position="478"/>
        <end position="512"/>
    </location>
</feature>
<evidence type="ECO:0000256" key="4">
    <source>
        <dbReference type="ARBA" id="ARBA00022737"/>
    </source>
</evidence>
<sequence>MVSSPWFERISIMVILLNCVTLGMYQPCENIDCTSDRCQILQAFDAFIYIFFALEMVVKMVALGIFGRRCYLGDTWNRLDFFIVMSGMVEYSLDLQNINLSAIRTVRVLRPLKAINRVPSMRILVNLLLDTLPMLGNVLLLCFFVFFIFGIIGVQLWAGLLRNRCYLEENFTLSSGLTLPAPYYQPEEDDERPFICSLAQDNGIMSCGDVPARREGGRTCCLDREDAYHRQSLGLIPEPLVNSSASAVGLCINWNQYYTRCHTGHNNPHKGAINFDNIVYAWIVIFQVITLEGWVEIMYYVMDAHSFYNFIYFIFLIIIGSFFMINLCLVVIATQFSETKQREHQLMQEQRAQCLSSSTLASLHEPGDCYEELFQLVCHMLRKARRRSVALYNQLRGRPLPPPPTRGRGRGGGRGGGSANGGERHHLRQPQSPCPHQSKLDPVHSSQPLGNSIALAVPQNTEDCPQCAAALSLRQGAGAVGDSANGEDEEGAVEETDREENHLEEKAEEGEGVKKKRKRRSCFGHCKDMWDEMRKKLWGIVESKYFNRGIMIAILINTISMGIEHHNQPEELTNVLEISNIVFTSMFTLEMILKLTAFGFFAYLRNPYNIFDGIIVIISVCEIIGQSDGGLSVLRTFRLLRVIKLVRFMPALRRQLVVLMKTMDNVATFCMLLMLFIFIFSILGMHIFGCKFSLKTDTGDTVPDRKNFDSLLWAIVTVFQILTQEDWNMVLYNGMASTSPCAALYFVALMTFGNYVLFNLLVAILVEGFQAEEEGVACAPAAPTPPTRPSRSPSSPPLTLLHTSPTFLPSCCRSSSRSRDPPGVNAALPQEEELLQWVGWWRAWGGAPGLQWEGPISPAPASTSATATSTSTSTSLCFRIQKMMEVYRPEWCETREDWSVFLFSPQNRSVCLRVCQSIIAYKMFDYVVLAFIFSNCITVALERPKIMQGSLERVFLTISNYVFTAIFVAEMTLKVVSMGLYIGEQAYLKSSWNVLDGFLVFVSLIDIVVSMAGGAKILGVLRVLRLLRTLRPLRVISRAPGLKLVVETLITSLKPIGNIVLICCAFFIIFGILGVQLFKGKFFYCFGPDVKNITNKSDCLQANYKWVHHKYNFDNLGQALMSLFVLASKDGWVNIMYHGLDAVGVDQQPVINNSPWMLLYFISFLLIVSFFVLNMFVGVVVENFHKCRQNQEVEEAKGERINDGDAWKRRGGPPPPVIHTLCTTYYLDLFITFIICINVITMSLEHYSQPRSLDLVLKYCNYFFTSTFVLETLLKLTAFGFRRFFKDRWNQLDLAIVLLVLRIARVLKLLKMAKGMRALLDTVVQALPQVGNLGLLFMLLFFIYAALGVELFGELVCNEDYPCEGMSRHATFENFGMAFLTLFQVSTGDNWNGIMKDTLRECPPDYGPDYSCNPSLQFISPMYFVSFVLTAQFVLINVVVAVLMKHLDDSNKEAKEEAEMDAEIELELATGALCCMGPEGVCSRCQHSLQHSHHIHRPLSPNAVLSGLPYR</sequence>
<evidence type="ECO:0000256" key="7">
    <source>
        <dbReference type="ARBA" id="ARBA00023065"/>
    </source>
</evidence>
<feature type="transmembrane region" description="Helical" evidence="12">
    <location>
        <begin position="46"/>
        <end position="66"/>
    </location>
</feature>
<dbReference type="FunFam" id="1.20.120.350:FF:000007">
    <property type="entry name" value="Voltage-dependent T-type calcium channel subunit alpha"/>
    <property type="match status" value="1"/>
</dbReference>
<feature type="transmembrane region" description="Helical" evidence="12">
    <location>
        <begin position="994"/>
        <end position="1018"/>
    </location>
</feature>
<feature type="transmembrane region" description="Helical" evidence="12">
    <location>
        <begin position="666"/>
        <end position="688"/>
    </location>
</feature>
<dbReference type="FunFam" id="1.10.287.70:FF:000054">
    <property type="entry name" value="Voltage-dependent T-type calcium channel subunit alpha"/>
    <property type="match status" value="1"/>
</dbReference>
<feature type="transmembrane region" description="Helical" evidence="12">
    <location>
        <begin position="6"/>
        <end position="25"/>
    </location>
</feature>
<evidence type="ECO:0000256" key="12">
    <source>
        <dbReference type="SAM" id="Phobius"/>
    </source>
</evidence>
<feature type="transmembrane region" description="Helical" evidence="12">
    <location>
        <begin position="545"/>
        <end position="563"/>
    </location>
</feature>